<name>A0A1B9G9J2_9TREE</name>
<evidence type="ECO:0000256" key="1">
    <source>
        <dbReference type="SAM" id="SignalP"/>
    </source>
</evidence>
<dbReference type="RefSeq" id="XP_019048768.1">
    <property type="nucleotide sequence ID" value="XM_019189206.1"/>
</dbReference>
<dbReference type="KEGG" id="kbi:30206942"/>
<reference evidence="3" key="2">
    <citation type="submission" date="2013-07" db="EMBL/GenBank/DDBJ databases">
        <authorList>
            <consortium name="The Broad Institute Genome Sequencing Platform"/>
            <person name="Cuomo C."/>
            <person name="Litvintseva A."/>
            <person name="Chen Y."/>
            <person name="Heitman J."/>
            <person name="Sun S."/>
            <person name="Springer D."/>
            <person name="Dromer F."/>
            <person name="Young S.K."/>
            <person name="Zeng Q."/>
            <person name="Gargeya S."/>
            <person name="Fitzgerald M."/>
            <person name="Abouelleil A."/>
            <person name="Alvarado L."/>
            <person name="Berlin A.M."/>
            <person name="Chapman S.B."/>
            <person name="Dewar J."/>
            <person name="Goldberg J."/>
            <person name="Griggs A."/>
            <person name="Gujja S."/>
            <person name="Hansen M."/>
            <person name="Howarth C."/>
            <person name="Imamovic A."/>
            <person name="Larimer J."/>
            <person name="McCowan C."/>
            <person name="Murphy C."/>
            <person name="Pearson M."/>
            <person name="Priest M."/>
            <person name="Roberts A."/>
            <person name="Saif S."/>
            <person name="Shea T."/>
            <person name="Sykes S."/>
            <person name="Wortman J."/>
            <person name="Nusbaum C."/>
            <person name="Birren B."/>
        </authorList>
    </citation>
    <scope>NUCLEOTIDE SEQUENCE</scope>
    <source>
        <strain evidence="3">CBS 10118</strain>
    </source>
</reference>
<reference evidence="2" key="3">
    <citation type="submission" date="2014-01" db="EMBL/GenBank/DDBJ databases">
        <title>Evolution of pathogenesis and genome organization in the Tremellales.</title>
        <authorList>
            <person name="Cuomo C."/>
            <person name="Litvintseva A."/>
            <person name="Heitman J."/>
            <person name="Chen Y."/>
            <person name="Sun S."/>
            <person name="Springer D."/>
            <person name="Dromer F."/>
            <person name="Young S."/>
            <person name="Zeng Q."/>
            <person name="Chapman S."/>
            <person name="Gujja S."/>
            <person name="Saif S."/>
            <person name="Birren B."/>
        </authorList>
    </citation>
    <scope>NUCLEOTIDE SEQUENCE</scope>
    <source>
        <strain evidence="2">CBS 10118</strain>
    </source>
</reference>
<dbReference type="EMBL" id="KI894019">
    <property type="protein sequence ID" value="OCF27698.1"/>
    <property type="molecule type" value="Genomic_DNA"/>
</dbReference>
<dbReference type="AlphaFoldDB" id="A0A1B9G9J2"/>
<accession>A0A1B9G9J2</accession>
<evidence type="ECO:0008006" key="5">
    <source>
        <dbReference type="Google" id="ProtNLM"/>
    </source>
</evidence>
<proteinExistence type="predicted"/>
<keyword evidence="1" id="KW-0732">Signal</keyword>
<dbReference type="OrthoDB" id="10313338at2759"/>
<dbReference type="VEuPathDB" id="FungiDB:I302_02543"/>
<evidence type="ECO:0000313" key="3">
    <source>
        <dbReference type="EMBL" id="WVW81842.1"/>
    </source>
</evidence>
<reference evidence="3" key="4">
    <citation type="submission" date="2024-02" db="EMBL/GenBank/DDBJ databases">
        <title>Comparative genomics of Cryptococcus and Kwoniella reveals pathogenesis evolution and contrasting modes of karyotype evolution via chromosome fusion or intercentromeric recombination.</title>
        <authorList>
            <person name="Coelho M.A."/>
            <person name="David-Palma M."/>
            <person name="Shea T."/>
            <person name="Bowers K."/>
            <person name="McGinley-Smith S."/>
            <person name="Mohammad A.W."/>
            <person name="Gnirke A."/>
            <person name="Yurkov A.M."/>
            <person name="Nowrousian M."/>
            <person name="Sun S."/>
            <person name="Cuomo C.A."/>
            <person name="Heitman J."/>
        </authorList>
    </citation>
    <scope>NUCLEOTIDE SEQUENCE</scope>
    <source>
        <strain evidence="3">CBS 10118</strain>
    </source>
</reference>
<feature type="chain" id="PRO_5042334933" description="Secreted protein" evidence="1">
    <location>
        <begin position="22"/>
        <end position="263"/>
    </location>
</feature>
<dbReference type="EMBL" id="CP144542">
    <property type="protein sequence ID" value="WVW81842.1"/>
    <property type="molecule type" value="Genomic_DNA"/>
</dbReference>
<keyword evidence="4" id="KW-1185">Reference proteome</keyword>
<dbReference type="GeneID" id="30206942"/>
<dbReference type="Proteomes" id="UP000092730">
    <property type="component" value="Chromosome 2"/>
</dbReference>
<protein>
    <recommendedName>
        <fullName evidence="5">Secreted protein</fullName>
    </recommendedName>
</protein>
<evidence type="ECO:0000313" key="2">
    <source>
        <dbReference type="EMBL" id="OCF27698.1"/>
    </source>
</evidence>
<gene>
    <name evidence="2" type="ORF">I302_02543</name>
    <name evidence="3" type="ORF">I302_103840</name>
</gene>
<reference evidence="2" key="1">
    <citation type="submission" date="2013-07" db="EMBL/GenBank/DDBJ databases">
        <title>The Genome Sequence of Cryptococcus bestiolae CBS10118.</title>
        <authorList>
            <consortium name="The Broad Institute Genome Sequencing Platform"/>
            <person name="Cuomo C."/>
            <person name="Litvintseva A."/>
            <person name="Chen Y."/>
            <person name="Heitman J."/>
            <person name="Sun S."/>
            <person name="Springer D."/>
            <person name="Dromer F."/>
            <person name="Young S.K."/>
            <person name="Zeng Q."/>
            <person name="Gargeya S."/>
            <person name="Fitzgerald M."/>
            <person name="Abouelleil A."/>
            <person name="Alvarado L."/>
            <person name="Berlin A.M."/>
            <person name="Chapman S.B."/>
            <person name="Dewar J."/>
            <person name="Goldberg J."/>
            <person name="Griggs A."/>
            <person name="Gujja S."/>
            <person name="Hansen M."/>
            <person name="Howarth C."/>
            <person name="Imamovic A."/>
            <person name="Larimer J."/>
            <person name="McCowan C."/>
            <person name="Murphy C."/>
            <person name="Pearson M."/>
            <person name="Priest M."/>
            <person name="Roberts A."/>
            <person name="Saif S."/>
            <person name="Shea T."/>
            <person name="Sykes S."/>
            <person name="Wortman J."/>
            <person name="Nusbaum C."/>
            <person name="Birren B."/>
        </authorList>
    </citation>
    <scope>NUCLEOTIDE SEQUENCE [LARGE SCALE GENOMIC DNA]</scope>
    <source>
        <strain evidence="2">CBS 10118</strain>
    </source>
</reference>
<organism evidence="2">
    <name type="scientific">Kwoniella bestiolae CBS 10118</name>
    <dbReference type="NCBI Taxonomy" id="1296100"/>
    <lineage>
        <taxon>Eukaryota</taxon>
        <taxon>Fungi</taxon>
        <taxon>Dikarya</taxon>
        <taxon>Basidiomycota</taxon>
        <taxon>Agaricomycotina</taxon>
        <taxon>Tremellomycetes</taxon>
        <taxon>Tremellales</taxon>
        <taxon>Cryptococcaceae</taxon>
        <taxon>Kwoniella</taxon>
    </lineage>
</organism>
<sequence length="263" mass="28994">MLSTSILTVLLSAIAVQQVMAQAGETFVLSRDGTTEYTCPSIEQPETYYQDKCLSTTKSGKALTKVEVRNGFGSTRDDWSIYQFCYYGTGPNDYCSYYAYASSPSLTRYGTGLDADCPTYSNVAYKAPDKAPVPAPSTGVAANNDGWTEPLYVCPNDDGDLYRATIYKQSPASTTANSLAYECEFNSIGSCFYKPDGTLYTQGDVGCPVQLCTNHYDPTFTRRKRQNPDVVRRQVKASDLRRALATEAPVPKRADRFTVRPSE</sequence>
<evidence type="ECO:0000313" key="4">
    <source>
        <dbReference type="Proteomes" id="UP000092730"/>
    </source>
</evidence>
<feature type="signal peptide" evidence="1">
    <location>
        <begin position="1"/>
        <end position="21"/>
    </location>
</feature>